<dbReference type="GO" id="GO:0004467">
    <property type="term" value="F:long-chain fatty acid-CoA ligase activity"/>
    <property type="evidence" value="ECO:0007669"/>
    <property type="project" value="UniProtKB-EC"/>
</dbReference>
<dbReference type="EC" id="6.2.1.3" evidence="3"/>
<dbReference type="Gene3D" id="3.40.50.12780">
    <property type="entry name" value="N-terminal domain of ligase-like"/>
    <property type="match status" value="1"/>
</dbReference>
<dbReference type="InterPro" id="IPR000873">
    <property type="entry name" value="AMP-dep_synth/lig_dom"/>
</dbReference>
<dbReference type="SUPFAM" id="SSF56801">
    <property type="entry name" value="Acetyl-CoA synthetase-like"/>
    <property type="match status" value="1"/>
</dbReference>
<dbReference type="PANTHER" id="PTHR43767:SF12">
    <property type="entry name" value="AMP-DEPENDENT SYNTHETASE AND LIGASE"/>
    <property type="match status" value="1"/>
</dbReference>
<evidence type="ECO:0000313" key="3">
    <source>
        <dbReference type="EMBL" id="MBB5071098.1"/>
    </source>
</evidence>
<organism evidence="3 4">
    <name type="scientific">Saccharopolyspora gloriosae</name>
    <dbReference type="NCBI Taxonomy" id="455344"/>
    <lineage>
        <taxon>Bacteria</taxon>
        <taxon>Bacillati</taxon>
        <taxon>Actinomycetota</taxon>
        <taxon>Actinomycetes</taxon>
        <taxon>Pseudonocardiales</taxon>
        <taxon>Pseudonocardiaceae</taxon>
        <taxon>Saccharopolyspora</taxon>
    </lineage>
</organism>
<evidence type="ECO:0000313" key="4">
    <source>
        <dbReference type="Proteomes" id="UP000580474"/>
    </source>
</evidence>
<proteinExistence type="predicted"/>
<keyword evidence="4" id="KW-1185">Reference proteome</keyword>
<dbReference type="AlphaFoldDB" id="A0A840NLA0"/>
<dbReference type="Pfam" id="PF13193">
    <property type="entry name" value="AMP-binding_C"/>
    <property type="match status" value="1"/>
</dbReference>
<name>A0A840NLA0_9PSEU</name>
<gene>
    <name evidence="3" type="ORF">BJ969_004186</name>
</gene>
<dbReference type="InterPro" id="IPR025110">
    <property type="entry name" value="AMP-bd_C"/>
</dbReference>
<dbReference type="PROSITE" id="PS00455">
    <property type="entry name" value="AMP_BINDING"/>
    <property type="match status" value="1"/>
</dbReference>
<dbReference type="InterPro" id="IPR020845">
    <property type="entry name" value="AMP-binding_CS"/>
</dbReference>
<accession>A0A840NLA0</accession>
<dbReference type="CDD" id="cd05936">
    <property type="entry name" value="FC-FACS_FadD_like"/>
    <property type="match status" value="1"/>
</dbReference>
<comment type="caution">
    <text evidence="3">The sequence shown here is derived from an EMBL/GenBank/DDBJ whole genome shotgun (WGS) entry which is preliminary data.</text>
</comment>
<sequence length="529" mass="56389">MVNDDESSAPIKPQTTLSLVSVLAEPARITPRATAVVEGAEQVDYGELWEQVRAHAAALRARGVEPGDRVAIVAPNVIDFVRAYYAVLTAGAVVVPVPLLLVPDEAAYLLRNSGAKLVIGHTSQLALAAESARRAGIPLVSVGSGGPSQDAPPSLSAEAADAEPVRAFETRSPEDPAVIFYTSGTTGRPKGAVLTHLNLVMNATVNAFDANDTRSEDLVLGCLPLFHVFGQTVSLNTTFRAGATLVLQPKFDPAEALRLIRDHRITQLNGVPTMYIRMLEAAGDDAEVPSLRMCVSGGAALPVAVLERFQRRFGAPIHEGYGLSETSPTATVNQPAFGPRAGTVGHALWGIDVEVAEPSVEDRIELLPAGEVGEIVVRGHNVFAGYLDDPEATAAAVVDGWFRTGDMGTKDAEGYVSIVDRKKDLIIRNGYNIYPREVEELLIRHPAVAQCAVIGLPDPGRGEEVCAVVVPERGEEPDEALGKAITAWAAEQTAHHKYPRRVVFVDELPLGPSHKVLKRELRSRIGTAG</sequence>
<dbReference type="PANTHER" id="PTHR43767">
    <property type="entry name" value="LONG-CHAIN-FATTY-ACID--COA LIGASE"/>
    <property type="match status" value="1"/>
</dbReference>
<dbReference type="RefSeq" id="WP_184481183.1">
    <property type="nucleotide sequence ID" value="NZ_JACHIV010000001.1"/>
</dbReference>
<dbReference type="InterPro" id="IPR042099">
    <property type="entry name" value="ANL_N_sf"/>
</dbReference>
<dbReference type="Proteomes" id="UP000580474">
    <property type="component" value="Unassembled WGS sequence"/>
</dbReference>
<dbReference type="Gene3D" id="3.30.300.30">
    <property type="match status" value="1"/>
</dbReference>
<evidence type="ECO:0000259" key="1">
    <source>
        <dbReference type="Pfam" id="PF00501"/>
    </source>
</evidence>
<feature type="domain" description="AMP-binding enzyme C-terminal" evidence="2">
    <location>
        <begin position="437"/>
        <end position="515"/>
    </location>
</feature>
<dbReference type="Pfam" id="PF00501">
    <property type="entry name" value="AMP-binding"/>
    <property type="match status" value="1"/>
</dbReference>
<protein>
    <submittedName>
        <fullName evidence="3">Long-chain acyl-CoA synthetase</fullName>
        <ecNumber evidence="3">6.2.1.3</ecNumber>
    </submittedName>
</protein>
<dbReference type="InterPro" id="IPR045851">
    <property type="entry name" value="AMP-bd_C_sf"/>
</dbReference>
<reference evidence="3 4" key="1">
    <citation type="submission" date="2020-08" db="EMBL/GenBank/DDBJ databases">
        <title>Sequencing the genomes of 1000 actinobacteria strains.</title>
        <authorList>
            <person name="Klenk H.-P."/>
        </authorList>
    </citation>
    <scope>NUCLEOTIDE SEQUENCE [LARGE SCALE GENOMIC DNA]</scope>
    <source>
        <strain evidence="3 4">DSM 45582</strain>
    </source>
</reference>
<keyword evidence="3" id="KW-0436">Ligase</keyword>
<feature type="domain" description="AMP-dependent synthetase/ligase" evidence="1">
    <location>
        <begin position="25"/>
        <end position="387"/>
    </location>
</feature>
<dbReference type="EMBL" id="JACHIV010000001">
    <property type="protein sequence ID" value="MBB5071098.1"/>
    <property type="molecule type" value="Genomic_DNA"/>
</dbReference>
<dbReference type="InterPro" id="IPR050237">
    <property type="entry name" value="ATP-dep_AMP-bd_enzyme"/>
</dbReference>
<evidence type="ECO:0000259" key="2">
    <source>
        <dbReference type="Pfam" id="PF13193"/>
    </source>
</evidence>